<dbReference type="GO" id="GO:0016342">
    <property type="term" value="C:catenin complex"/>
    <property type="evidence" value="ECO:0007669"/>
    <property type="project" value="TreeGrafter"/>
</dbReference>
<gene>
    <name evidence="5" type="primary">LOC108669468</name>
</gene>
<dbReference type="PANTHER" id="PTHR18914:SF33">
    <property type="entry name" value="RE47911P-RELATED"/>
    <property type="match status" value="1"/>
</dbReference>
<feature type="compositionally biased region" description="Polar residues" evidence="3">
    <location>
        <begin position="1083"/>
        <end position="1103"/>
    </location>
</feature>
<evidence type="ECO:0000256" key="3">
    <source>
        <dbReference type="SAM" id="MobiDB-lite"/>
    </source>
</evidence>
<dbReference type="KEGG" id="hazt:108669468"/>
<proteinExistence type="predicted"/>
<sequence length="1352" mass="149752">MEYIFPDIGKSWCKFFNEKENDSHKTDLMEPKKVMSAISAMPSAIFLQDQVAILKAHQGQECDAKTILQLQQLCSAIQTAARLLLRALSPPAALIARVTTLLEQLSNLTTELHRDGGIEVRDNSEVWRDLGCSFEDLVSSILKCLDLWLEKRLGELHTHLSDIKNAVKNLRTEILSKFICKDELYSLVLTAVRRISGGVQKIQCWMLFMPDQSKEILSIWMMQLYAVILMLPQATVVLAHCHCTNERNAKILNKSCASLLVVLKRLEEIMDEIRSTTSLKCVNGNKKYDENSQGGFLKAVDEVLELLSQTSLRPDDQNVQPEQQNTEVDEVLNRCSKEQEFSRHPKISDGNSIDAHRVDLKKNSPSKCVLDNSTPLSQRVKGPLEEILRHVISIAYCSSQDDSKIIMSQGEKLLSCLKKLVDVESSNLHISKQDFAATDGYELDFMMACEDLSECVEKLEQTANTCLIRCYVRSFASVTEPFNKLISSYRAESDSCKSRDASSSRSLPHLQECVADLDEHIDKIFQIVAFAAASSTDKSRSSTVRHCLLSLEWLESELVTFVLQQHAHPQTKDDSDTWCSKQHIGMLTKHWTEAALVLQRCLDASLDPAAFVMVTQSEVHAAWWEVKQNLYSQDVAIVHEPVRRVLNLVKRVVVDMDAADGFLNDLQKEQFSKARQELNRSMTSVLGAPENLRLRRSLLKRVQLTLTLLTRLSSSLHSSTLRQNSALQQHVMHPNLDAAKSNYAAEKRKITVSKTVSTEHAPSDWLFSSDIANIPRDVATPFQNSSLSGKIPVTSRTPCVNLTDEASCCGKDITEDATSAVNSNPTPKLNSESSVAKTNGNIKSYLNSEENIEDVHFAYENSDNKTTCGDERKNSCVVSSVRDALSPPTPNFWCNVENGSVDSMCDDTTFDLTRLLAANPQDASVRSSIRASVRSRLLKGLRGASGRGLSPRVKGINVDLTGFLSPASKSTVANGGVRCQPSQLPPLPARTARRIETNNKPHVEDPNSLPPVGDCVSVIEELSKAQVDVDEEHHPAEEEQGLVTTSLVQELTGLLENLTSLASSFTSCSPACDDDGISASKPARQNATQESSEVQSIQTSSNKSTAIIDDTSLGYILETFEKSDQATKLVNELPKDGSEVLRGIKLHGISFSPKFPDIESKDSGEISFDISHPLPTDSKNLTGNSAVWENFTLIVDDETTQQRRMLKFVDKFMSTNQVVASLIQEVDEEFSGERNLQHHSKKSNDESKSTITAFVETSSKSKCIEKIHHANSDCDTKQTCQGTSSVSTASQETSAVTASQVSYSMNGIASFKSSVASVATPDSVAIDSPQRMFDIQTLRSKLAKLRYKFSRY</sequence>
<feature type="region of interest" description="Disordered" evidence="3">
    <location>
        <begin position="1076"/>
        <end position="1103"/>
    </location>
</feature>
<dbReference type="GO" id="GO:0098609">
    <property type="term" value="P:cell-cell adhesion"/>
    <property type="evidence" value="ECO:0007669"/>
    <property type="project" value="TreeGrafter"/>
</dbReference>
<dbReference type="GO" id="GO:0016477">
    <property type="term" value="P:cell migration"/>
    <property type="evidence" value="ECO:0007669"/>
    <property type="project" value="TreeGrafter"/>
</dbReference>
<dbReference type="RefSeq" id="XP_047739358.1">
    <property type="nucleotide sequence ID" value="XM_047883402.1"/>
</dbReference>
<name>A0A979FRW7_HYAAZ</name>
<organism evidence="4 5">
    <name type="scientific">Hyalella azteca</name>
    <name type="common">Amphipod</name>
    <dbReference type="NCBI Taxonomy" id="294128"/>
    <lineage>
        <taxon>Eukaryota</taxon>
        <taxon>Metazoa</taxon>
        <taxon>Ecdysozoa</taxon>
        <taxon>Arthropoda</taxon>
        <taxon>Crustacea</taxon>
        <taxon>Multicrustacea</taxon>
        <taxon>Malacostraca</taxon>
        <taxon>Eumalacostraca</taxon>
        <taxon>Peracarida</taxon>
        <taxon>Amphipoda</taxon>
        <taxon>Senticaudata</taxon>
        <taxon>Talitrida</taxon>
        <taxon>Talitroidea</taxon>
        <taxon>Hyalellidae</taxon>
        <taxon>Hyalella</taxon>
    </lineage>
</organism>
<dbReference type="GO" id="GO:0051015">
    <property type="term" value="F:actin filament binding"/>
    <property type="evidence" value="ECO:0007669"/>
    <property type="project" value="TreeGrafter"/>
</dbReference>
<comment type="subcellular location">
    <subcellularLocation>
        <location evidence="1">Cytoplasm</location>
    </subcellularLocation>
</comment>
<evidence type="ECO:0000256" key="1">
    <source>
        <dbReference type="ARBA" id="ARBA00004496"/>
    </source>
</evidence>
<dbReference type="GeneID" id="108669468"/>
<evidence type="ECO:0000256" key="2">
    <source>
        <dbReference type="ARBA" id="ARBA00022490"/>
    </source>
</evidence>
<dbReference type="GO" id="GO:0005912">
    <property type="term" value="C:adherens junction"/>
    <property type="evidence" value="ECO:0007669"/>
    <property type="project" value="TreeGrafter"/>
</dbReference>
<dbReference type="CTD" id="111363"/>
<protein>
    <submittedName>
        <fullName evidence="5">Uncharacterized protein LOC108669468 isoform X1</fullName>
    </submittedName>
</protein>
<keyword evidence="2" id="KW-0963">Cytoplasm</keyword>
<keyword evidence="4" id="KW-1185">Reference proteome</keyword>
<dbReference type="PANTHER" id="PTHR18914">
    <property type="entry name" value="ALPHA CATENIN"/>
    <property type="match status" value="1"/>
</dbReference>
<reference evidence="5" key="1">
    <citation type="submission" date="2025-08" db="UniProtKB">
        <authorList>
            <consortium name="RefSeq"/>
        </authorList>
    </citation>
    <scope>IDENTIFICATION</scope>
    <source>
        <tissue evidence="5">Whole organism</tissue>
    </source>
</reference>
<accession>A0A979FRW7</accession>
<evidence type="ECO:0000313" key="5">
    <source>
        <dbReference type="RefSeq" id="XP_047739358.1"/>
    </source>
</evidence>
<dbReference type="GO" id="GO:0005737">
    <property type="term" value="C:cytoplasm"/>
    <property type="evidence" value="ECO:0007669"/>
    <property type="project" value="UniProtKB-SubCell"/>
</dbReference>
<dbReference type="Proteomes" id="UP000694843">
    <property type="component" value="Unplaced"/>
</dbReference>
<dbReference type="OrthoDB" id="6342160at2759"/>
<dbReference type="GO" id="GO:0008013">
    <property type="term" value="F:beta-catenin binding"/>
    <property type="evidence" value="ECO:0007669"/>
    <property type="project" value="TreeGrafter"/>
</dbReference>
<dbReference type="Gene3D" id="1.20.120.810">
    <property type="entry name" value="Vinculin, Vh2 four-helix bundle"/>
    <property type="match status" value="1"/>
</dbReference>
<evidence type="ECO:0000313" key="4">
    <source>
        <dbReference type="Proteomes" id="UP000694843"/>
    </source>
</evidence>